<sequence>MVAVLLAVTVGGAYLGAVVVARHRAQSAADLAALAGATRVPAGTPQACALAADVARAMRAGTARCVVEDLDVVVTIDAGVGTWGTVHAAARAGPG</sequence>
<dbReference type="Pfam" id="PF13400">
    <property type="entry name" value="Tad"/>
    <property type="match status" value="1"/>
</dbReference>
<reference evidence="2 3" key="1">
    <citation type="journal article" date="2023" name="Microbiol. Resour. Announc.">
        <title>Complete Genome Sequence of Mycobacterium wuenschmanii, a novel Nontuberculous Mycobacterium Isolated from a captive population of Amazon Milk Frogs.</title>
        <authorList>
            <person name="Hicks J."/>
            <person name="Zeineldin M."/>
            <person name="Ward H."/>
            <person name="Wuenschmann A."/>
            <person name="Camp P."/>
            <person name="Farrell D."/>
            <person name="Lehman K."/>
            <person name="Thacker T."/>
            <person name="Cuthbert E."/>
        </authorList>
    </citation>
    <scope>NUCLEOTIDE SEQUENCE [LARGE SCALE GENOMIC DNA]</scope>
    <source>
        <strain evidence="2 3">Wuenschmanii</strain>
    </source>
</reference>
<feature type="domain" description="Putative Flp pilus-assembly TadG-like N-terminal" evidence="1">
    <location>
        <begin position="1"/>
        <end position="38"/>
    </location>
</feature>
<dbReference type="InterPro" id="IPR021202">
    <property type="entry name" value="Rv3654c-like"/>
</dbReference>
<dbReference type="InterPro" id="IPR028087">
    <property type="entry name" value="Tad_N"/>
</dbReference>
<accession>A0ABY8VRZ0</accession>
<proteinExistence type="predicted"/>
<dbReference type="Proteomes" id="UP001236585">
    <property type="component" value="Chromosome"/>
</dbReference>
<evidence type="ECO:0000313" key="2">
    <source>
        <dbReference type="EMBL" id="WIM86400.1"/>
    </source>
</evidence>
<gene>
    <name evidence="2" type="ORF">PT015_15985</name>
</gene>
<evidence type="ECO:0000259" key="1">
    <source>
        <dbReference type="Pfam" id="PF13400"/>
    </source>
</evidence>
<keyword evidence="3" id="KW-1185">Reference proteome</keyword>
<dbReference type="RefSeq" id="WP_285185702.1">
    <property type="nucleotide sequence ID" value="NZ_CP126981.1"/>
</dbReference>
<organism evidence="2 3">
    <name type="scientific">Candidatus Mycobacterium wuenschmannii</name>
    <dbReference type="NCBI Taxonomy" id="3027808"/>
    <lineage>
        <taxon>Bacteria</taxon>
        <taxon>Bacillati</taxon>
        <taxon>Actinomycetota</taxon>
        <taxon>Actinomycetes</taxon>
        <taxon>Mycobacteriales</taxon>
        <taxon>Mycobacteriaceae</taxon>
        <taxon>Mycobacterium</taxon>
    </lineage>
</organism>
<evidence type="ECO:0000313" key="3">
    <source>
        <dbReference type="Proteomes" id="UP001236585"/>
    </source>
</evidence>
<protein>
    <submittedName>
        <fullName evidence="2">Flp pilus-assembly TadE/G-like family protein</fullName>
    </submittedName>
</protein>
<name>A0ABY8VRZ0_9MYCO</name>
<dbReference type="NCBIfam" id="TIGR03816">
    <property type="entry name" value="tadE_like_DECH"/>
    <property type="match status" value="1"/>
</dbReference>
<dbReference type="EMBL" id="CP126981">
    <property type="protein sequence ID" value="WIM86400.1"/>
    <property type="molecule type" value="Genomic_DNA"/>
</dbReference>